<gene>
    <name evidence="1" type="ORF">HMPREF7215_2427</name>
</gene>
<name>A0ABM9ZS15_9BACT</name>
<dbReference type="Proteomes" id="UP000006462">
    <property type="component" value="Unassembled WGS sequence"/>
</dbReference>
<organism evidence="1 2">
    <name type="scientific">Pyramidobacter piscolens W5455</name>
    <dbReference type="NCBI Taxonomy" id="352165"/>
    <lineage>
        <taxon>Bacteria</taxon>
        <taxon>Thermotogati</taxon>
        <taxon>Synergistota</taxon>
        <taxon>Synergistia</taxon>
        <taxon>Synergistales</taxon>
        <taxon>Dethiosulfovibrionaceae</taxon>
        <taxon>Pyramidobacter</taxon>
    </lineage>
</organism>
<sequence>MNSSPFGRSSAACGRAFHFYLLNIIADAAENRPPPALS</sequence>
<reference evidence="1 2" key="1">
    <citation type="submission" date="2009-12" db="EMBL/GenBank/DDBJ databases">
        <authorList>
            <person name="Shrivastava S."/>
            <person name="Madupu R."/>
            <person name="Durkin A.S."/>
            <person name="Torralba M."/>
            <person name="Methe B."/>
            <person name="Sutton G.G."/>
            <person name="Strausberg R.L."/>
            <person name="Nelson K.E."/>
        </authorList>
    </citation>
    <scope>NUCLEOTIDE SEQUENCE [LARGE SCALE GENOMIC DNA]</scope>
    <source>
        <strain evidence="1 2">W5455</strain>
    </source>
</reference>
<dbReference type="EMBL" id="ADFP01000123">
    <property type="protein sequence ID" value="EFB89692.1"/>
    <property type="molecule type" value="Genomic_DNA"/>
</dbReference>
<evidence type="ECO:0000313" key="1">
    <source>
        <dbReference type="EMBL" id="EFB89692.1"/>
    </source>
</evidence>
<accession>A0ABM9ZS15</accession>
<protein>
    <submittedName>
        <fullName evidence="1">Uncharacterized protein</fullName>
    </submittedName>
</protein>
<evidence type="ECO:0000313" key="2">
    <source>
        <dbReference type="Proteomes" id="UP000006462"/>
    </source>
</evidence>
<comment type="caution">
    <text evidence="1">The sequence shown here is derived from an EMBL/GenBank/DDBJ whole genome shotgun (WGS) entry which is preliminary data.</text>
</comment>
<proteinExistence type="predicted"/>
<keyword evidence="2" id="KW-1185">Reference proteome</keyword>